<sequence>MKNAQIWTTQQLIQLSQSLGNACGTAPQSASQTHQLWTTAQRLTLGTAQI</sequence>
<gene>
    <name evidence="1" type="ORF">IQ241_03485</name>
</gene>
<dbReference type="RefSeq" id="WP_193905025.1">
    <property type="nucleotide sequence ID" value="NZ_JADEXG010000005.1"/>
</dbReference>
<proteinExistence type="predicted"/>
<protein>
    <submittedName>
        <fullName evidence="1">Uncharacterized protein</fullName>
    </submittedName>
</protein>
<evidence type="ECO:0000313" key="1">
    <source>
        <dbReference type="EMBL" id="MBE9076365.1"/>
    </source>
</evidence>
<organism evidence="1 2">
    <name type="scientific">Vasconcelosia minhoensis LEGE 07310</name>
    <dbReference type="NCBI Taxonomy" id="915328"/>
    <lineage>
        <taxon>Bacteria</taxon>
        <taxon>Bacillati</taxon>
        <taxon>Cyanobacteriota</taxon>
        <taxon>Cyanophyceae</taxon>
        <taxon>Nodosilineales</taxon>
        <taxon>Cymatolegaceae</taxon>
        <taxon>Vasconcelosia</taxon>
        <taxon>Vasconcelosia minhoensis</taxon>
    </lineage>
</organism>
<evidence type="ECO:0000313" key="2">
    <source>
        <dbReference type="Proteomes" id="UP000636505"/>
    </source>
</evidence>
<dbReference type="Proteomes" id="UP000636505">
    <property type="component" value="Unassembled WGS sequence"/>
</dbReference>
<name>A0A8J7AJ63_9CYAN</name>
<accession>A0A8J7AJ63</accession>
<comment type="caution">
    <text evidence="1">The sequence shown here is derived from an EMBL/GenBank/DDBJ whole genome shotgun (WGS) entry which is preliminary data.</text>
</comment>
<dbReference type="EMBL" id="JADEXG010000005">
    <property type="protein sequence ID" value="MBE9076365.1"/>
    <property type="molecule type" value="Genomic_DNA"/>
</dbReference>
<reference evidence="1" key="1">
    <citation type="submission" date="2020-10" db="EMBL/GenBank/DDBJ databases">
        <authorList>
            <person name="Castelo-Branco R."/>
            <person name="Eusebio N."/>
            <person name="Adriana R."/>
            <person name="Vieira A."/>
            <person name="Brugerolle De Fraissinette N."/>
            <person name="Rezende De Castro R."/>
            <person name="Schneider M.P."/>
            <person name="Vasconcelos V."/>
            <person name="Leao P.N."/>
        </authorList>
    </citation>
    <scope>NUCLEOTIDE SEQUENCE</scope>
    <source>
        <strain evidence="1">LEGE 07310</strain>
    </source>
</reference>
<dbReference type="AlphaFoldDB" id="A0A8J7AJ63"/>
<keyword evidence="2" id="KW-1185">Reference proteome</keyword>